<dbReference type="PANTHER" id="PTHR43775">
    <property type="entry name" value="FATTY ACID SYNTHASE"/>
    <property type="match status" value="1"/>
</dbReference>
<dbReference type="InterPro" id="IPR006162">
    <property type="entry name" value="Ppantetheine_attach_site"/>
</dbReference>
<organism evidence="5 6">
    <name type="scientific">Daldinia eschscholtzii</name>
    <dbReference type="NCBI Taxonomy" id="292717"/>
    <lineage>
        <taxon>Eukaryota</taxon>
        <taxon>Fungi</taxon>
        <taxon>Dikarya</taxon>
        <taxon>Ascomycota</taxon>
        <taxon>Pezizomycotina</taxon>
        <taxon>Sordariomycetes</taxon>
        <taxon>Xylariomycetidae</taxon>
        <taxon>Xylariales</taxon>
        <taxon>Hypoxylaceae</taxon>
        <taxon>Daldinia</taxon>
    </lineage>
</organism>
<accession>A0AAX6MEG6</accession>
<dbReference type="SMART" id="SM00822">
    <property type="entry name" value="PKS_KR"/>
    <property type="match status" value="1"/>
</dbReference>
<dbReference type="InterPro" id="IPR020806">
    <property type="entry name" value="PKS_PP-bd"/>
</dbReference>
<reference evidence="5 6" key="1">
    <citation type="journal article" date="2024" name="Front Chem Biol">
        <title>Unveiling the potential of Daldinia eschscholtzii MFLUCC 19-0629 through bioactivity and bioinformatics studies for enhanced sustainable agriculture production.</title>
        <authorList>
            <person name="Brooks S."/>
            <person name="Weaver J.A."/>
            <person name="Klomchit A."/>
            <person name="Alharthi S.A."/>
            <person name="Onlamun T."/>
            <person name="Nurani R."/>
            <person name="Vong T.K."/>
            <person name="Alberti F."/>
            <person name="Greco C."/>
        </authorList>
    </citation>
    <scope>NUCLEOTIDE SEQUENCE [LARGE SCALE GENOMIC DNA]</scope>
    <source>
        <strain evidence="5">MFLUCC 19-0629</strain>
    </source>
</reference>
<dbReference type="InterPro" id="IPR050091">
    <property type="entry name" value="PKS_NRPS_Biosynth_Enz"/>
</dbReference>
<name>A0AAX6MEG6_9PEZI</name>
<keyword evidence="2" id="KW-0597">Phosphoprotein</keyword>
<dbReference type="Pfam" id="PF08659">
    <property type="entry name" value="KR"/>
    <property type="match status" value="1"/>
</dbReference>
<evidence type="ECO:0000313" key="6">
    <source>
        <dbReference type="Proteomes" id="UP001369815"/>
    </source>
</evidence>
<dbReference type="SUPFAM" id="SSF47336">
    <property type="entry name" value="ACP-like"/>
    <property type="match status" value="1"/>
</dbReference>
<dbReference type="GO" id="GO:0031177">
    <property type="term" value="F:phosphopantetheine binding"/>
    <property type="evidence" value="ECO:0007669"/>
    <property type="project" value="InterPro"/>
</dbReference>
<dbReference type="InterPro" id="IPR013968">
    <property type="entry name" value="PKS_KR"/>
</dbReference>
<comment type="caution">
    <text evidence="5">The sequence shown here is derived from an EMBL/GenBank/DDBJ whole genome shotgun (WGS) entry which is preliminary data.</text>
</comment>
<dbReference type="GO" id="GO:0004312">
    <property type="term" value="F:fatty acid synthase activity"/>
    <property type="evidence" value="ECO:0007669"/>
    <property type="project" value="TreeGrafter"/>
</dbReference>
<evidence type="ECO:0000259" key="4">
    <source>
        <dbReference type="PROSITE" id="PS50075"/>
    </source>
</evidence>
<dbReference type="SUPFAM" id="SSF51735">
    <property type="entry name" value="NAD(P)-binding Rossmann-fold domains"/>
    <property type="match status" value="1"/>
</dbReference>
<evidence type="ECO:0000256" key="3">
    <source>
        <dbReference type="ARBA" id="ARBA00023002"/>
    </source>
</evidence>
<dbReference type="InterPro" id="IPR036291">
    <property type="entry name" value="NAD(P)-bd_dom_sf"/>
</dbReference>
<dbReference type="AlphaFoldDB" id="A0AAX6MEG6"/>
<dbReference type="Gene3D" id="3.40.50.720">
    <property type="entry name" value="NAD(P)-binding Rossmann-like Domain"/>
    <property type="match status" value="1"/>
</dbReference>
<evidence type="ECO:0000256" key="1">
    <source>
        <dbReference type="ARBA" id="ARBA00022450"/>
    </source>
</evidence>
<proteinExistence type="predicted"/>
<protein>
    <recommendedName>
        <fullName evidence="4">Carrier domain-containing protein</fullName>
    </recommendedName>
</protein>
<evidence type="ECO:0000256" key="2">
    <source>
        <dbReference type="ARBA" id="ARBA00022553"/>
    </source>
</evidence>
<keyword evidence="6" id="KW-1185">Reference proteome</keyword>
<keyword evidence="1" id="KW-0596">Phosphopantetheine</keyword>
<gene>
    <name evidence="5" type="ORF">Daesc_007371</name>
</gene>
<dbReference type="Pfam" id="PF23297">
    <property type="entry name" value="ACP_SdgA_C"/>
    <property type="match status" value="1"/>
</dbReference>
<dbReference type="GO" id="GO:0006633">
    <property type="term" value="P:fatty acid biosynthetic process"/>
    <property type="evidence" value="ECO:0007669"/>
    <property type="project" value="TreeGrafter"/>
</dbReference>
<dbReference type="GO" id="GO:0044550">
    <property type="term" value="P:secondary metabolite biosynthetic process"/>
    <property type="evidence" value="ECO:0007669"/>
    <property type="project" value="TreeGrafter"/>
</dbReference>
<feature type="domain" description="Carrier" evidence="4">
    <location>
        <begin position="296"/>
        <end position="373"/>
    </location>
</feature>
<evidence type="ECO:0000313" key="5">
    <source>
        <dbReference type="EMBL" id="KAK6950843.1"/>
    </source>
</evidence>
<dbReference type="InterPro" id="IPR036736">
    <property type="entry name" value="ACP-like_sf"/>
</dbReference>
<dbReference type="InterPro" id="IPR057326">
    <property type="entry name" value="KR_dom"/>
</dbReference>
<dbReference type="PANTHER" id="PTHR43775:SF13">
    <property type="entry name" value="POLYKETIDE SYNTHASE 1"/>
    <property type="match status" value="1"/>
</dbReference>
<dbReference type="EMBL" id="JBANMG010000007">
    <property type="protein sequence ID" value="KAK6950843.1"/>
    <property type="molecule type" value="Genomic_DNA"/>
</dbReference>
<dbReference type="PROSITE" id="PS00012">
    <property type="entry name" value="PHOSPHOPANTETHEINE"/>
    <property type="match status" value="1"/>
</dbReference>
<sequence>MHYASRRFLNPDGTHVIVGGTGGLGRSTARWMVEHGARHIVLLSRSGGNVGELRQLFDDIQDRANIIVKTCDIANEDNVYRVVKEFTETLPPICGVIHAAMMLHDGLIESMTHDSYVSAIRAKVKGTWNIHNALESINARLDYFVLLSSAAGIVGSRGQAAYAAANTFLDGFASCRVAQGLPGVSLDLTAVADAGYISENLAREEEIIKNFGGQTISEAEVLGLLAVATSSKCGTQCLTGLKLVPSSTDALPYYADDPRFAHLKAAALAEIRAAGSDSGQVVSYRNAFRAAASNEEARQIAVQGVLQKLSEVLSVAHDDVDALRSMASYGLDSLTAIEVRNWITRELGATLEILELLTSTNVTELANLIVLRTRT</sequence>
<dbReference type="InterPro" id="IPR009081">
    <property type="entry name" value="PP-bd_ACP"/>
</dbReference>
<dbReference type="Proteomes" id="UP001369815">
    <property type="component" value="Unassembled WGS sequence"/>
</dbReference>
<dbReference type="GO" id="GO:0016491">
    <property type="term" value="F:oxidoreductase activity"/>
    <property type="evidence" value="ECO:0007669"/>
    <property type="project" value="UniProtKB-KW"/>
</dbReference>
<dbReference type="Gene3D" id="1.10.1200.10">
    <property type="entry name" value="ACP-like"/>
    <property type="match status" value="1"/>
</dbReference>
<dbReference type="SMART" id="SM00823">
    <property type="entry name" value="PKS_PP"/>
    <property type="match status" value="1"/>
</dbReference>
<dbReference type="PROSITE" id="PS50075">
    <property type="entry name" value="CARRIER"/>
    <property type="match status" value="1"/>
</dbReference>
<keyword evidence="3" id="KW-0560">Oxidoreductase</keyword>